<name>A0A261W8N5_9BORD</name>
<evidence type="ECO:0000256" key="1">
    <source>
        <dbReference type="SAM" id="SignalP"/>
    </source>
</evidence>
<evidence type="ECO:0000313" key="3">
    <source>
        <dbReference type="EMBL" id="OZI82411.1"/>
    </source>
</evidence>
<comment type="caution">
    <text evidence="3">The sequence shown here is derived from an EMBL/GenBank/DDBJ whole genome shotgun (WGS) entry which is preliminary data.</text>
</comment>
<dbReference type="RefSeq" id="WP_028353765.1">
    <property type="nucleotide sequence ID" value="NZ_NEVT01000002.1"/>
</dbReference>
<gene>
    <name evidence="3" type="ORF">CAL24_00585</name>
</gene>
<dbReference type="EMBL" id="NEVT01000002">
    <property type="protein sequence ID" value="OZI82411.1"/>
    <property type="molecule type" value="Genomic_DNA"/>
</dbReference>
<protein>
    <submittedName>
        <fullName evidence="3">Fimbrial protein</fullName>
    </submittedName>
</protein>
<dbReference type="Pfam" id="PF00419">
    <property type="entry name" value="Fimbrial"/>
    <property type="match status" value="1"/>
</dbReference>
<dbReference type="InterPro" id="IPR000259">
    <property type="entry name" value="Adhesion_dom_fimbrial"/>
</dbReference>
<organism evidence="3 4">
    <name type="scientific">Bordetella genomosp. 2</name>
    <dbReference type="NCBI Taxonomy" id="1983456"/>
    <lineage>
        <taxon>Bacteria</taxon>
        <taxon>Pseudomonadati</taxon>
        <taxon>Pseudomonadota</taxon>
        <taxon>Betaproteobacteria</taxon>
        <taxon>Burkholderiales</taxon>
        <taxon>Alcaligenaceae</taxon>
        <taxon>Bordetella</taxon>
    </lineage>
</organism>
<evidence type="ECO:0000259" key="2">
    <source>
        <dbReference type="Pfam" id="PF00419"/>
    </source>
</evidence>
<dbReference type="Gene3D" id="2.60.40.1090">
    <property type="entry name" value="Fimbrial-type adhesion domain"/>
    <property type="match status" value="1"/>
</dbReference>
<evidence type="ECO:0000313" key="4">
    <source>
        <dbReference type="Proteomes" id="UP000215633"/>
    </source>
</evidence>
<accession>A0A261W8N5</accession>
<keyword evidence="1" id="KW-0732">Signal</keyword>
<dbReference type="GO" id="GO:0007155">
    <property type="term" value="P:cell adhesion"/>
    <property type="evidence" value="ECO:0007669"/>
    <property type="project" value="InterPro"/>
</dbReference>
<dbReference type="GO" id="GO:0009289">
    <property type="term" value="C:pilus"/>
    <property type="evidence" value="ECO:0007669"/>
    <property type="project" value="InterPro"/>
</dbReference>
<dbReference type="AlphaFoldDB" id="A0A261W8N5"/>
<dbReference type="SUPFAM" id="SSF49401">
    <property type="entry name" value="Bacterial adhesins"/>
    <property type="match status" value="1"/>
</dbReference>
<dbReference type="InterPro" id="IPR036937">
    <property type="entry name" value="Adhesion_dom_fimbrial_sf"/>
</dbReference>
<dbReference type="Proteomes" id="UP000215633">
    <property type="component" value="Unassembled WGS sequence"/>
</dbReference>
<feature type="chain" id="PRO_5012650237" evidence="1">
    <location>
        <begin position="26"/>
        <end position="353"/>
    </location>
</feature>
<proteinExistence type="predicted"/>
<dbReference type="InterPro" id="IPR008966">
    <property type="entry name" value="Adhesion_dom_sf"/>
</dbReference>
<keyword evidence="4" id="KW-1185">Reference proteome</keyword>
<reference evidence="4" key="1">
    <citation type="submission" date="2017-05" db="EMBL/GenBank/DDBJ databases">
        <title>Complete and WGS of Bordetella genogroups.</title>
        <authorList>
            <person name="Spilker T."/>
            <person name="Lipuma J."/>
        </authorList>
    </citation>
    <scope>NUCLEOTIDE SEQUENCE [LARGE SCALE GENOMIC DNA]</scope>
    <source>
        <strain evidence="4">AU8256</strain>
    </source>
</reference>
<feature type="domain" description="Fimbrial-type adhesion" evidence="2">
    <location>
        <begin position="223"/>
        <end position="352"/>
    </location>
</feature>
<feature type="signal peptide" evidence="1">
    <location>
        <begin position="1"/>
        <end position="25"/>
    </location>
</feature>
<sequence length="353" mass="37956">MFHPYWTKLIVLLAALLGVPQAALALSCKDAQTEAIRRTITLNEDIYVSTGDITAGRLLWRSENFTVSFRCVDTDNFPQGENAYLYWDPAQTLSQIHPSIEVGVTYQSVNHELDYGGRVIVGPGTAPPANSTNCRLYWNTSRASRCATSQVVTVTFSVFIRATGAAPPANGQINNTGTYDLFQVDGVGGLNSRPNSNYRAAISGLGRIHFIACNPDIKVIANQGNSVNFGRIPANRAQVGAIEKSVPFTVEINMTGPNAGNQCSNRSLVGSFSTSHPVVNGTTILPRSDSGFGIVLADAEQPTRELAMNTVVPLGVINSNVVQHGFIASLKWLSPTPRIGPFQATATIDVSFR</sequence>